<name>A0A4Y8KQ66_9MICO</name>
<accession>A0A4Y8KQ66</accession>
<evidence type="ECO:0008006" key="3">
    <source>
        <dbReference type="Google" id="ProtNLM"/>
    </source>
</evidence>
<evidence type="ECO:0000313" key="2">
    <source>
        <dbReference type="Proteomes" id="UP000298218"/>
    </source>
</evidence>
<dbReference type="Proteomes" id="UP000298218">
    <property type="component" value="Unassembled WGS sequence"/>
</dbReference>
<dbReference type="SUPFAM" id="SSF46785">
    <property type="entry name" value="Winged helix' DNA-binding domain"/>
    <property type="match status" value="1"/>
</dbReference>
<dbReference type="EMBL" id="SOHQ01000012">
    <property type="protein sequence ID" value="TFD81050.1"/>
    <property type="molecule type" value="Genomic_DNA"/>
</dbReference>
<reference evidence="1 2" key="1">
    <citation type="submission" date="2019-03" db="EMBL/GenBank/DDBJ databases">
        <title>Genomics of glacier-inhabiting Cryobacterium strains.</title>
        <authorList>
            <person name="Liu Q."/>
            <person name="Xin Y.-H."/>
        </authorList>
    </citation>
    <scope>NUCLEOTIDE SEQUENCE [LARGE SCALE GENOMIC DNA]</scope>
    <source>
        <strain evidence="1 2">CGMCC 1.4292</strain>
    </source>
</reference>
<gene>
    <name evidence="1" type="ORF">E3T53_03430</name>
</gene>
<organism evidence="1 2">
    <name type="scientific">Cryobacterium psychrophilum</name>
    <dbReference type="NCBI Taxonomy" id="41988"/>
    <lineage>
        <taxon>Bacteria</taxon>
        <taxon>Bacillati</taxon>
        <taxon>Actinomycetota</taxon>
        <taxon>Actinomycetes</taxon>
        <taxon>Micrococcales</taxon>
        <taxon>Microbacteriaceae</taxon>
        <taxon>Cryobacterium</taxon>
    </lineage>
</organism>
<dbReference type="OrthoDB" id="5059533at2"/>
<dbReference type="AlphaFoldDB" id="A0A4Y8KQ66"/>
<dbReference type="InterPro" id="IPR036390">
    <property type="entry name" value="WH_DNA-bd_sf"/>
</dbReference>
<comment type="caution">
    <text evidence="1">The sequence shown here is derived from an EMBL/GenBank/DDBJ whole genome shotgun (WGS) entry which is preliminary data.</text>
</comment>
<sequence>MTIQGYGVLAALFVKGTFVEMKPNLKVKRSQGRVKCGQGRPCLFSYKYGSSFPCFYEICEDGSMKNVEIVWRTLADAALGGQRDWNSIGDIAKAASVAPSTTHQALGRLLDIGAVRANSRRGYTVVAPEKLLDAFAAHRNLRADTVVSTTLPAAQTFLDDGEADYALSGSTAAVHYLGGRNTVADLGRRIIYTTRTVSQVDFPAGDEVIILTEDQDAARKWRSGYASLAQTYADLWASPGWQAAEFTRALKTTLFPAADWEQRTSA</sequence>
<evidence type="ECO:0000313" key="1">
    <source>
        <dbReference type="EMBL" id="TFD81050.1"/>
    </source>
</evidence>
<protein>
    <recommendedName>
        <fullName evidence="3">HTH iclR-type domain-containing protein</fullName>
    </recommendedName>
</protein>
<proteinExistence type="predicted"/>
<dbReference type="RefSeq" id="WP_134171878.1">
    <property type="nucleotide sequence ID" value="NZ_SODI01000001.1"/>
</dbReference>
<keyword evidence="2" id="KW-1185">Reference proteome</keyword>